<proteinExistence type="inferred from homology"/>
<dbReference type="RefSeq" id="WP_237873818.1">
    <property type="nucleotide sequence ID" value="NZ_JAKLTR010000010.1"/>
</dbReference>
<accession>A0ABS9KTU6</accession>
<dbReference type="InterPro" id="IPR008979">
    <property type="entry name" value="Galactose-bd-like_sf"/>
</dbReference>
<feature type="domain" description="Peptidase S8/S53" evidence="4">
    <location>
        <begin position="200"/>
        <end position="445"/>
    </location>
</feature>
<dbReference type="Pfam" id="PF00082">
    <property type="entry name" value="Peptidase_S8"/>
    <property type="match status" value="1"/>
</dbReference>
<comment type="caution">
    <text evidence="2">Lacks conserved residue(s) required for the propagation of feature annotation.</text>
</comment>
<dbReference type="PANTHER" id="PTHR43399:SF4">
    <property type="entry name" value="CELL WALL-ASSOCIATED PROTEASE"/>
    <property type="match status" value="1"/>
</dbReference>
<sequence length="944" mass="103174">MRCRFFSFLVILLITKISLAQQGRSNDLFEYYRSDVLTSNRLSSFSVIEYRGSLPPEIKIIRSLSSSTAIISTAQTNLIPSSQLIRNEPASDKWKLSSHALLNDKGNNIKLIVSGNELGPLISFVTQIAGSNSIIKIDSISRAVLFKGAAKDLNLILQSPLITFLDIQPKPTTEIGIIGYDQGFHGINELSNLIPYANGKGITVGVKEQTMEAEDLDLYKRVLPSSLASSSVSNHATVISSIIGGAGNSYYDGLGIANDCRFFPTSFSDLFADEISVLKNAKVTVQNHSYGTLIQTFYGVEAISYDAQSFNNIILHVFSAGNQGKATPAEGRYAGIEGYGNLTGNFKSAKNVITVGAVDNQGSLVAESSAGPLYDGRLAPQLIALGPNGTSDAAAMVSGTIAVLQQVYADSNQQNIPSSSLIRSALYSTTDDIYNRGIDHKTGYGLLNSYKAVRLIQQKKYHSAAVASGDSWSATIDVPVNTSQLKMTLCWNDPPAAVNNISALINDLDLELRNSQTGEIYRPWVLSSFPLKDSLEKLASRGRDSLNTSEQISIQLPAAGSYEISVSVRAGNAGAVPFSVAWFVDTLHSFRFTSPQQASDINPENNPSLSIRWATQIADAGETGDLFISYDKGSVWTSIATAVPLSSRIVNWIIPDTTSMARLKMRTAFGEFSSGDFVIIKLLRPQPDFVCTDSFRLSWKRHVYAQSYVIYSLTDSSHLKPVMNTVDTFVTIDRKTFPSLVYAVQPILSNHLPAARSIAMNIELQGVQCFLRALNYILEDENRLRLKLELSTTSGVDSIRFERVSVNGQLLQVLGDLKVNAGQLDYTHLMDDPVSGTIYIRARIQLRNGVYIKTDIIEVLSSGASNILFYPNPVRQSSKLLYVVKQGISPDCRLQVLDLLGRTIRQYASLPISIDMTGVLPGTYILRVSDRTGKIIETTKQIVQ</sequence>
<dbReference type="InterPro" id="IPR026444">
    <property type="entry name" value="Secre_tail"/>
</dbReference>
<evidence type="ECO:0000256" key="1">
    <source>
        <dbReference type="ARBA" id="ARBA00011073"/>
    </source>
</evidence>
<feature type="chain" id="PRO_5045404895" evidence="3">
    <location>
        <begin position="21"/>
        <end position="944"/>
    </location>
</feature>
<comment type="similarity">
    <text evidence="1 2">Belongs to the peptidase S8 family.</text>
</comment>
<feature type="signal peptide" evidence="3">
    <location>
        <begin position="1"/>
        <end position="20"/>
    </location>
</feature>
<evidence type="ECO:0000259" key="4">
    <source>
        <dbReference type="Pfam" id="PF00082"/>
    </source>
</evidence>
<dbReference type="EMBL" id="JAKLTR010000010">
    <property type="protein sequence ID" value="MCG2615731.1"/>
    <property type="molecule type" value="Genomic_DNA"/>
</dbReference>
<dbReference type="PANTHER" id="PTHR43399">
    <property type="entry name" value="SUBTILISIN-RELATED"/>
    <property type="match status" value="1"/>
</dbReference>
<keyword evidence="6" id="KW-1185">Reference proteome</keyword>
<dbReference type="InterPro" id="IPR036852">
    <property type="entry name" value="Peptidase_S8/S53_dom_sf"/>
</dbReference>
<dbReference type="PROSITE" id="PS51892">
    <property type="entry name" value="SUBTILASE"/>
    <property type="match status" value="1"/>
</dbReference>
<dbReference type="InterPro" id="IPR051048">
    <property type="entry name" value="Peptidase_S8/S53_subtilisin"/>
</dbReference>
<name>A0ABS9KTU6_9BACT</name>
<comment type="caution">
    <text evidence="5">The sequence shown here is derived from an EMBL/GenBank/DDBJ whole genome shotgun (WGS) entry which is preliminary data.</text>
</comment>
<dbReference type="NCBIfam" id="TIGR04183">
    <property type="entry name" value="Por_Secre_tail"/>
    <property type="match status" value="1"/>
</dbReference>
<evidence type="ECO:0000313" key="5">
    <source>
        <dbReference type="EMBL" id="MCG2615731.1"/>
    </source>
</evidence>
<reference evidence="5" key="1">
    <citation type="submission" date="2022-01" db="EMBL/GenBank/DDBJ databases">
        <authorList>
            <person name="Jo J.-H."/>
            <person name="Im W.-T."/>
        </authorList>
    </citation>
    <scope>NUCLEOTIDE SEQUENCE</scope>
    <source>
        <strain evidence="5">NA20</strain>
    </source>
</reference>
<dbReference type="Gene3D" id="2.60.120.380">
    <property type="match status" value="1"/>
</dbReference>
<protein>
    <submittedName>
        <fullName evidence="5">S8 family peptidase</fullName>
    </submittedName>
</protein>
<dbReference type="SUPFAM" id="SSF52743">
    <property type="entry name" value="Subtilisin-like"/>
    <property type="match status" value="1"/>
</dbReference>
<evidence type="ECO:0000313" key="6">
    <source>
        <dbReference type="Proteomes" id="UP001165367"/>
    </source>
</evidence>
<gene>
    <name evidence="5" type="ORF">LZZ85_15635</name>
</gene>
<dbReference type="Gene3D" id="3.40.50.200">
    <property type="entry name" value="Peptidase S8/S53 domain"/>
    <property type="match status" value="1"/>
</dbReference>
<organism evidence="5 6">
    <name type="scientific">Terrimonas ginsenosidimutans</name>
    <dbReference type="NCBI Taxonomy" id="2908004"/>
    <lineage>
        <taxon>Bacteria</taxon>
        <taxon>Pseudomonadati</taxon>
        <taxon>Bacteroidota</taxon>
        <taxon>Chitinophagia</taxon>
        <taxon>Chitinophagales</taxon>
        <taxon>Chitinophagaceae</taxon>
        <taxon>Terrimonas</taxon>
    </lineage>
</organism>
<keyword evidence="3" id="KW-0732">Signal</keyword>
<dbReference type="SUPFAM" id="SSF49785">
    <property type="entry name" value="Galactose-binding domain-like"/>
    <property type="match status" value="1"/>
</dbReference>
<dbReference type="Proteomes" id="UP001165367">
    <property type="component" value="Unassembled WGS sequence"/>
</dbReference>
<evidence type="ECO:0000256" key="3">
    <source>
        <dbReference type="SAM" id="SignalP"/>
    </source>
</evidence>
<dbReference type="InterPro" id="IPR000209">
    <property type="entry name" value="Peptidase_S8/S53_dom"/>
</dbReference>
<evidence type="ECO:0000256" key="2">
    <source>
        <dbReference type="PROSITE-ProRule" id="PRU01240"/>
    </source>
</evidence>